<protein>
    <submittedName>
        <fullName evidence="3">Glycosyl transferase</fullName>
    </submittedName>
</protein>
<organism evidence="3 4">
    <name type="scientific">Vibrio genomosp. F6 str. FF-238</name>
    <dbReference type="NCBI Taxonomy" id="1191298"/>
    <lineage>
        <taxon>Bacteria</taxon>
        <taxon>Pseudomonadati</taxon>
        <taxon>Pseudomonadota</taxon>
        <taxon>Gammaproteobacteria</taxon>
        <taxon>Vibrionales</taxon>
        <taxon>Vibrionaceae</taxon>
        <taxon>Vibrio</taxon>
    </lineage>
</organism>
<dbReference type="SUPFAM" id="SSF53756">
    <property type="entry name" value="UDP-Glycosyltransferase/glycogen phosphorylase"/>
    <property type="match status" value="1"/>
</dbReference>
<evidence type="ECO:0000313" key="4">
    <source>
        <dbReference type="Proteomes" id="UP000094165"/>
    </source>
</evidence>
<dbReference type="Pfam" id="PF00534">
    <property type="entry name" value="Glycos_transf_1"/>
    <property type="match status" value="1"/>
</dbReference>
<dbReference type="EMBL" id="AJYW02000313">
    <property type="protein sequence ID" value="OEE69544.1"/>
    <property type="molecule type" value="Genomic_DNA"/>
</dbReference>
<reference evidence="3 4" key="1">
    <citation type="journal article" date="2012" name="Science">
        <title>Ecological populations of bacteria act as socially cohesive units of antibiotic production and resistance.</title>
        <authorList>
            <person name="Cordero O.X."/>
            <person name="Wildschutte H."/>
            <person name="Kirkup B."/>
            <person name="Proehl S."/>
            <person name="Ngo L."/>
            <person name="Hussain F."/>
            <person name="Le Roux F."/>
            <person name="Mincer T."/>
            <person name="Polz M.F."/>
        </authorList>
    </citation>
    <scope>NUCLEOTIDE SEQUENCE [LARGE SCALE GENOMIC DNA]</scope>
    <source>
        <strain evidence="3 4">FF-238</strain>
    </source>
</reference>
<sequence length="377" mass="41856">MDRKINKPLGKKVIHVVQRLAPGGLETLTLDLLRFANPNDQVLIISLEGTKDESLALWPKLTQFSKQLVFLDKAPGVQLKTMLTLIKFFKSIRPDVVHTHHIGPLLYASISARLSNVPTRIHTEHDVWHLNSKKHVALQKMALVAAKPTLVADAVRVNQQLKMHFNYDKTVTIKNGIDCQKFRPASKLNARKALSLPFDVTVIGCAGRLETVKGHDLIIKALTFLPKHVSLAIAGDGSQKKELIKLARQLGVEQRVIFLGLVEDMPQFYQSLDLFCLPSRYEGFPLSPLEAQACNIPTVVTDVGSASETLCHESGYLSKANDIPSLAHVLLRAVSEVNNDVIGVEFNSEVSFPRTFVLENNDVRHMVKAYEELGVTA</sequence>
<keyword evidence="4" id="KW-1185">Reference proteome</keyword>
<name>A0A1E5CLH1_9VIBR</name>
<accession>A0A1E5CLH1</accession>
<dbReference type="InterPro" id="IPR028098">
    <property type="entry name" value="Glyco_trans_4-like_N"/>
</dbReference>
<dbReference type="Gene3D" id="3.40.50.2000">
    <property type="entry name" value="Glycogen Phosphorylase B"/>
    <property type="match status" value="2"/>
</dbReference>
<dbReference type="AlphaFoldDB" id="A0A1E5CLH1"/>
<dbReference type="GO" id="GO:0016757">
    <property type="term" value="F:glycosyltransferase activity"/>
    <property type="evidence" value="ECO:0007669"/>
    <property type="project" value="InterPro"/>
</dbReference>
<keyword evidence="3" id="KW-0808">Transferase</keyword>
<dbReference type="RefSeq" id="WP_017051602.1">
    <property type="nucleotide sequence ID" value="NZ_AJYW02000313.1"/>
</dbReference>
<feature type="domain" description="Glycosyl transferase family 1" evidence="1">
    <location>
        <begin position="190"/>
        <end position="335"/>
    </location>
</feature>
<dbReference type="PANTHER" id="PTHR12526">
    <property type="entry name" value="GLYCOSYLTRANSFERASE"/>
    <property type="match status" value="1"/>
</dbReference>
<dbReference type="InterPro" id="IPR001296">
    <property type="entry name" value="Glyco_trans_1"/>
</dbReference>
<evidence type="ECO:0000259" key="1">
    <source>
        <dbReference type="Pfam" id="PF00534"/>
    </source>
</evidence>
<dbReference type="Pfam" id="PF13439">
    <property type="entry name" value="Glyco_transf_4"/>
    <property type="match status" value="1"/>
</dbReference>
<comment type="caution">
    <text evidence="3">The sequence shown here is derived from an EMBL/GenBank/DDBJ whole genome shotgun (WGS) entry which is preliminary data.</text>
</comment>
<gene>
    <name evidence="3" type="ORF">A130_09680</name>
</gene>
<dbReference type="GO" id="GO:1901135">
    <property type="term" value="P:carbohydrate derivative metabolic process"/>
    <property type="evidence" value="ECO:0007669"/>
    <property type="project" value="UniProtKB-ARBA"/>
</dbReference>
<dbReference type="PANTHER" id="PTHR12526:SF630">
    <property type="entry name" value="GLYCOSYLTRANSFERASE"/>
    <property type="match status" value="1"/>
</dbReference>
<proteinExistence type="predicted"/>
<evidence type="ECO:0000313" key="3">
    <source>
        <dbReference type="EMBL" id="OEE69544.1"/>
    </source>
</evidence>
<evidence type="ECO:0000259" key="2">
    <source>
        <dbReference type="Pfam" id="PF13439"/>
    </source>
</evidence>
<feature type="domain" description="Glycosyltransferase subfamily 4-like N-terminal" evidence="2">
    <location>
        <begin position="22"/>
        <end position="180"/>
    </location>
</feature>
<dbReference type="Proteomes" id="UP000094165">
    <property type="component" value="Unassembled WGS sequence"/>
</dbReference>